<evidence type="ECO:0000313" key="2">
    <source>
        <dbReference type="Proteomes" id="UP000272635"/>
    </source>
</evidence>
<sequence>MDKIKLDYSAWSIELIKYSTTIDGLKEVSKPSLEYTNLQPFLKINAMVDSLNSSLKKFKSCAVDQTRNMSSAVENKIKDDTAGARGFTGGE</sequence>
<organism evidence="1 2">
    <name type="scientific">Streptococcus cristatus</name>
    <dbReference type="NCBI Taxonomy" id="45634"/>
    <lineage>
        <taxon>Bacteria</taxon>
        <taxon>Bacillati</taxon>
        <taxon>Bacillota</taxon>
        <taxon>Bacilli</taxon>
        <taxon>Lactobacillales</taxon>
        <taxon>Streptococcaceae</taxon>
        <taxon>Streptococcus</taxon>
    </lineage>
</organism>
<evidence type="ECO:0008006" key="3">
    <source>
        <dbReference type="Google" id="ProtNLM"/>
    </source>
</evidence>
<accession>A0A428GQ55</accession>
<dbReference type="AlphaFoldDB" id="A0A428GQ55"/>
<comment type="caution">
    <text evidence="1">The sequence shown here is derived from an EMBL/GenBank/DDBJ whole genome shotgun (WGS) entry which is preliminary data.</text>
</comment>
<dbReference type="Proteomes" id="UP000272635">
    <property type="component" value="Unassembled WGS sequence"/>
</dbReference>
<dbReference type="RefSeq" id="WP_125445889.1">
    <property type="nucleotide sequence ID" value="NZ_CAUOMF010000015.1"/>
</dbReference>
<protein>
    <recommendedName>
        <fullName evidence="3">TIGR04197 family type VII secretion effector</fullName>
    </recommendedName>
</protein>
<gene>
    <name evidence="1" type="ORF">D8791_00380</name>
</gene>
<reference evidence="1 2" key="1">
    <citation type="submission" date="2018-11" db="EMBL/GenBank/DDBJ databases">
        <title>Species Designations Belie Phenotypic and Genotypic Heterogeneity in Oral Streptococci.</title>
        <authorList>
            <person name="Velsko I."/>
        </authorList>
    </citation>
    <scope>NUCLEOTIDE SEQUENCE [LARGE SCALE GENOMIC DNA]</scope>
    <source>
        <strain evidence="1 2">BCC41</strain>
    </source>
</reference>
<dbReference type="EMBL" id="RJPT01000001">
    <property type="protein sequence ID" value="RSJ83622.1"/>
    <property type="molecule type" value="Genomic_DNA"/>
</dbReference>
<name>A0A428GQ55_STRCR</name>
<evidence type="ECO:0000313" key="1">
    <source>
        <dbReference type="EMBL" id="RSJ83622.1"/>
    </source>
</evidence>
<proteinExistence type="predicted"/>